<name>A0ABQ9IN12_9NEOP</name>
<dbReference type="EMBL" id="JARBHB010000001">
    <property type="protein sequence ID" value="KAJ8897726.1"/>
    <property type="molecule type" value="Genomic_DNA"/>
</dbReference>
<sequence length="83" mass="8815">MQGRGKRKIPAKTRQPAASSSTIPTSENAGVVRLGIGPLAEFRVIAGEQPEKATRRPAKGQSATTGIKQWSVRLAGWTIGLYA</sequence>
<gene>
    <name evidence="2" type="ORF">PR048_003076</name>
</gene>
<feature type="region of interest" description="Disordered" evidence="1">
    <location>
        <begin position="1"/>
        <end position="26"/>
    </location>
</feature>
<evidence type="ECO:0000256" key="1">
    <source>
        <dbReference type="SAM" id="MobiDB-lite"/>
    </source>
</evidence>
<reference evidence="2 3" key="1">
    <citation type="submission" date="2023-02" db="EMBL/GenBank/DDBJ databases">
        <title>LHISI_Scaffold_Assembly.</title>
        <authorList>
            <person name="Stuart O.P."/>
            <person name="Cleave R."/>
            <person name="Magrath M.J.L."/>
            <person name="Mikheyev A.S."/>
        </authorList>
    </citation>
    <scope>NUCLEOTIDE SEQUENCE [LARGE SCALE GENOMIC DNA]</scope>
    <source>
        <strain evidence="2">Daus_M_001</strain>
        <tissue evidence="2">Leg muscle</tissue>
    </source>
</reference>
<proteinExistence type="predicted"/>
<feature type="compositionally biased region" description="Polar residues" evidence="1">
    <location>
        <begin position="16"/>
        <end position="26"/>
    </location>
</feature>
<accession>A0ABQ9IN12</accession>
<protein>
    <submittedName>
        <fullName evidence="2">Uncharacterized protein</fullName>
    </submittedName>
</protein>
<evidence type="ECO:0000313" key="3">
    <source>
        <dbReference type="Proteomes" id="UP001159363"/>
    </source>
</evidence>
<evidence type="ECO:0000313" key="2">
    <source>
        <dbReference type="EMBL" id="KAJ8897726.1"/>
    </source>
</evidence>
<organism evidence="2 3">
    <name type="scientific">Dryococelus australis</name>
    <dbReference type="NCBI Taxonomy" id="614101"/>
    <lineage>
        <taxon>Eukaryota</taxon>
        <taxon>Metazoa</taxon>
        <taxon>Ecdysozoa</taxon>
        <taxon>Arthropoda</taxon>
        <taxon>Hexapoda</taxon>
        <taxon>Insecta</taxon>
        <taxon>Pterygota</taxon>
        <taxon>Neoptera</taxon>
        <taxon>Polyneoptera</taxon>
        <taxon>Phasmatodea</taxon>
        <taxon>Verophasmatodea</taxon>
        <taxon>Anareolatae</taxon>
        <taxon>Phasmatidae</taxon>
        <taxon>Eurycanthinae</taxon>
        <taxon>Dryococelus</taxon>
    </lineage>
</organism>
<dbReference type="Proteomes" id="UP001159363">
    <property type="component" value="Chromosome 1"/>
</dbReference>
<feature type="compositionally biased region" description="Basic residues" evidence="1">
    <location>
        <begin position="1"/>
        <end position="11"/>
    </location>
</feature>
<keyword evidence="3" id="KW-1185">Reference proteome</keyword>
<comment type="caution">
    <text evidence="2">The sequence shown here is derived from an EMBL/GenBank/DDBJ whole genome shotgun (WGS) entry which is preliminary data.</text>
</comment>